<dbReference type="EMBL" id="BAAAYN010000017">
    <property type="protein sequence ID" value="GAA3387159.1"/>
    <property type="molecule type" value="Genomic_DNA"/>
</dbReference>
<dbReference type="InterPro" id="IPR011010">
    <property type="entry name" value="DNA_brk_join_enz"/>
</dbReference>
<keyword evidence="4" id="KW-1185">Reference proteome</keyword>
<organism evidence="3 4">
    <name type="scientific">Cryptosporangium minutisporangium</name>
    <dbReference type="NCBI Taxonomy" id="113569"/>
    <lineage>
        <taxon>Bacteria</taxon>
        <taxon>Bacillati</taxon>
        <taxon>Actinomycetota</taxon>
        <taxon>Actinomycetes</taxon>
        <taxon>Cryptosporangiales</taxon>
        <taxon>Cryptosporangiaceae</taxon>
        <taxon>Cryptosporangium</taxon>
    </lineage>
</organism>
<dbReference type="InterPro" id="IPR013762">
    <property type="entry name" value="Integrase-like_cat_sf"/>
</dbReference>
<keyword evidence="1" id="KW-0233">DNA recombination</keyword>
<evidence type="ECO:0000256" key="2">
    <source>
        <dbReference type="SAM" id="MobiDB-lite"/>
    </source>
</evidence>
<proteinExistence type="predicted"/>
<gene>
    <name evidence="3" type="ORF">GCM10020369_28650</name>
</gene>
<accession>A0ABP6SWN1</accession>
<comment type="caution">
    <text evidence="3">The sequence shown here is derived from an EMBL/GenBank/DDBJ whole genome shotgun (WGS) entry which is preliminary data.</text>
</comment>
<dbReference type="Gene3D" id="1.10.443.10">
    <property type="entry name" value="Intergrase catalytic core"/>
    <property type="match status" value="1"/>
</dbReference>
<protein>
    <recommendedName>
        <fullName evidence="5">Tyr recombinase domain-containing protein</fullName>
    </recommendedName>
</protein>
<reference evidence="4" key="1">
    <citation type="journal article" date="2019" name="Int. J. Syst. Evol. Microbiol.">
        <title>The Global Catalogue of Microorganisms (GCM) 10K type strain sequencing project: providing services to taxonomists for standard genome sequencing and annotation.</title>
        <authorList>
            <consortium name="The Broad Institute Genomics Platform"/>
            <consortium name="The Broad Institute Genome Sequencing Center for Infectious Disease"/>
            <person name="Wu L."/>
            <person name="Ma J."/>
        </authorList>
    </citation>
    <scope>NUCLEOTIDE SEQUENCE [LARGE SCALE GENOMIC DNA]</scope>
    <source>
        <strain evidence="4">JCM 9458</strain>
    </source>
</reference>
<evidence type="ECO:0000313" key="4">
    <source>
        <dbReference type="Proteomes" id="UP001501676"/>
    </source>
</evidence>
<dbReference type="Proteomes" id="UP001501676">
    <property type="component" value="Unassembled WGS sequence"/>
</dbReference>
<evidence type="ECO:0000256" key="1">
    <source>
        <dbReference type="ARBA" id="ARBA00023172"/>
    </source>
</evidence>
<name>A0ABP6SWN1_9ACTN</name>
<evidence type="ECO:0008006" key="5">
    <source>
        <dbReference type="Google" id="ProtNLM"/>
    </source>
</evidence>
<dbReference type="SUPFAM" id="SSF56349">
    <property type="entry name" value="DNA breaking-rejoining enzymes"/>
    <property type="match status" value="1"/>
</dbReference>
<feature type="region of interest" description="Disordered" evidence="2">
    <location>
        <begin position="1"/>
        <end position="60"/>
    </location>
</feature>
<sequence>MVSGPGEGGSRLTLPRHALQGRGAQRGPPGDQSRLLFGPEDRPPSGANSPRDMGTHSRPRYLSDVASCNAHGRRRVEPYSARSTRQTYLARVAKIDDVVLTVRAGHSDVAVTKRHYIKVGINDLAEATRAMSAYFD</sequence>
<evidence type="ECO:0000313" key="3">
    <source>
        <dbReference type="EMBL" id="GAA3387159.1"/>
    </source>
</evidence>